<accession>H1VAZ5</accession>
<proteinExistence type="predicted"/>
<dbReference type="Proteomes" id="UP000007174">
    <property type="component" value="Unassembled WGS sequence"/>
</dbReference>
<name>H1VAZ5_COLHI</name>
<dbReference type="VEuPathDB" id="FungiDB:CH63R_12667"/>
<evidence type="ECO:0000313" key="2">
    <source>
        <dbReference type="Proteomes" id="UP000007174"/>
    </source>
</evidence>
<dbReference type="AlphaFoldDB" id="H1VAZ5"/>
<dbReference type="HOGENOM" id="CLU_2928901_0_0_1"/>
<gene>
    <name evidence="1" type="ORF">CH063_08747</name>
</gene>
<organism evidence="1 2">
    <name type="scientific">Colletotrichum higginsianum (strain IMI 349063)</name>
    <name type="common">Crucifer anthracnose fungus</name>
    <dbReference type="NCBI Taxonomy" id="759273"/>
    <lineage>
        <taxon>Eukaryota</taxon>
        <taxon>Fungi</taxon>
        <taxon>Dikarya</taxon>
        <taxon>Ascomycota</taxon>
        <taxon>Pezizomycotina</taxon>
        <taxon>Sordariomycetes</taxon>
        <taxon>Hypocreomycetidae</taxon>
        <taxon>Glomerellales</taxon>
        <taxon>Glomerellaceae</taxon>
        <taxon>Colletotrichum</taxon>
        <taxon>Colletotrichum destructivum species complex</taxon>
    </lineage>
</organism>
<sequence length="61" mass="7003">HDLQYQILDFLKSHVDWLALPKDIQENRPAKMMDYACGNGIVTRVRNPFTLISPSGTLDMQ</sequence>
<protein>
    <submittedName>
        <fullName evidence="1">Uncharacterized protein</fullName>
    </submittedName>
</protein>
<feature type="non-terminal residue" evidence="1">
    <location>
        <position position="1"/>
    </location>
</feature>
<evidence type="ECO:0000313" key="1">
    <source>
        <dbReference type="EMBL" id="CCF37398.1"/>
    </source>
</evidence>
<dbReference type="EMBL" id="CACQ02002447">
    <property type="protein sequence ID" value="CCF37398.1"/>
    <property type="molecule type" value="Genomic_DNA"/>
</dbReference>
<reference evidence="2" key="1">
    <citation type="journal article" date="2012" name="Nat. Genet.">
        <title>Lifestyle transitions in plant pathogenic Colletotrichum fungi deciphered by genome and transcriptome analyses.</title>
        <authorList>
            <person name="O'Connell R.J."/>
            <person name="Thon M.R."/>
            <person name="Hacquard S."/>
            <person name="Amyotte S.G."/>
            <person name="Kleemann J."/>
            <person name="Torres M.F."/>
            <person name="Damm U."/>
            <person name="Buiate E.A."/>
            <person name="Epstein L."/>
            <person name="Alkan N."/>
            <person name="Altmueller J."/>
            <person name="Alvarado-Balderrama L."/>
            <person name="Bauser C.A."/>
            <person name="Becker C."/>
            <person name="Birren B.W."/>
            <person name="Chen Z."/>
            <person name="Choi J."/>
            <person name="Crouch J.A."/>
            <person name="Duvick J.P."/>
            <person name="Farman M.A."/>
            <person name="Gan P."/>
            <person name="Heiman D."/>
            <person name="Henrissat B."/>
            <person name="Howard R.J."/>
            <person name="Kabbage M."/>
            <person name="Koch C."/>
            <person name="Kracher B."/>
            <person name="Kubo Y."/>
            <person name="Law A.D."/>
            <person name="Lebrun M.-H."/>
            <person name="Lee Y.-H."/>
            <person name="Miyara I."/>
            <person name="Moore N."/>
            <person name="Neumann U."/>
            <person name="Nordstroem K."/>
            <person name="Panaccione D.G."/>
            <person name="Panstruga R."/>
            <person name="Place M."/>
            <person name="Proctor R.H."/>
            <person name="Prusky D."/>
            <person name="Rech G."/>
            <person name="Reinhardt R."/>
            <person name="Rollins J.A."/>
            <person name="Rounsley S."/>
            <person name="Schardl C.L."/>
            <person name="Schwartz D.C."/>
            <person name="Shenoy N."/>
            <person name="Shirasu K."/>
            <person name="Sikhakolli U.R."/>
            <person name="Stueber K."/>
            <person name="Sukno S.A."/>
            <person name="Sweigard J.A."/>
            <person name="Takano Y."/>
            <person name="Takahara H."/>
            <person name="Trail F."/>
            <person name="van der Does H.C."/>
            <person name="Voll L.M."/>
            <person name="Will I."/>
            <person name="Young S."/>
            <person name="Zeng Q."/>
            <person name="Zhang J."/>
            <person name="Zhou S."/>
            <person name="Dickman M.B."/>
            <person name="Schulze-Lefert P."/>
            <person name="Ver Loren van Themaat E."/>
            <person name="Ma L.-J."/>
            <person name="Vaillancourt L.J."/>
        </authorList>
    </citation>
    <scope>NUCLEOTIDE SEQUENCE [LARGE SCALE GENOMIC DNA]</scope>
    <source>
        <strain evidence="2">IMI 349063</strain>
    </source>
</reference>